<dbReference type="PANTHER" id="PTHR14978:SF0">
    <property type="entry name" value="BETA-CATENIN-LIKE PROTEIN 1"/>
    <property type="match status" value="1"/>
</dbReference>
<gene>
    <name evidence="8" type="ORF">C2857_007376</name>
</gene>
<organism evidence="8 9">
    <name type="scientific">Epichloe festucae (strain Fl1)</name>
    <dbReference type="NCBI Taxonomy" id="877507"/>
    <lineage>
        <taxon>Eukaryota</taxon>
        <taxon>Fungi</taxon>
        <taxon>Dikarya</taxon>
        <taxon>Ascomycota</taxon>
        <taxon>Pezizomycotina</taxon>
        <taxon>Sordariomycetes</taxon>
        <taxon>Hypocreomycetidae</taxon>
        <taxon>Hypocreales</taxon>
        <taxon>Clavicipitaceae</taxon>
        <taxon>Epichloe</taxon>
    </lineage>
</organism>
<accession>A0A7S9KQQ3</accession>
<evidence type="ECO:0000313" key="8">
    <source>
        <dbReference type="EMBL" id="QPG98212.1"/>
    </source>
</evidence>
<evidence type="ECO:0000256" key="5">
    <source>
        <dbReference type="ARBA" id="ARBA00023242"/>
    </source>
</evidence>
<dbReference type="SUPFAM" id="SSF48371">
    <property type="entry name" value="ARM repeat"/>
    <property type="match status" value="1"/>
</dbReference>
<dbReference type="OrthoDB" id="1898821at2759"/>
<evidence type="ECO:0000256" key="1">
    <source>
        <dbReference type="ARBA" id="ARBA00004123"/>
    </source>
</evidence>
<feature type="region of interest" description="Disordered" evidence="6">
    <location>
        <begin position="13"/>
        <end position="91"/>
    </location>
</feature>
<evidence type="ECO:0000256" key="6">
    <source>
        <dbReference type="SAM" id="MobiDB-lite"/>
    </source>
</evidence>
<dbReference type="GO" id="GO:0005681">
    <property type="term" value="C:spliceosomal complex"/>
    <property type="evidence" value="ECO:0007669"/>
    <property type="project" value="TreeGrafter"/>
</dbReference>
<dbReference type="InterPro" id="IPR011989">
    <property type="entry name" value="ARM-like"/>
</dbReference>
<dbReference type="InterPro" id="IPR039678">
    <property type="entry name" value="CTNNBL1"/>
</dbReference>
<comment type="subcellular location">
    <subcellularLocation>
        <location evidence="1">Nucleus</location>
    </subcellularLocation>
</comment>
<proteinExistence type="predicted"/>
<evidence type="ECO:0000256" key="2">
    <source>
        <dbReference type="ARBA" id="ARBA00022553"/>
    </source>
</evidence>
<feature type="domain" description="Beta-catenin-like protein 1 N-terminal" evidence="7">
    <location>
        <begin position="94"/>
        <end position="202"/>
    </location>
</feature>
<dbReference type="GO" id="GO:0010467">
    <property type="term" value="P:gene expression"/>
    <property type="evidence" value="ECO:0007669"/>
    <property type="project" value="UniProtKB-ARBA"/>
</dbReference>
<feature type="compositionally biased region" description="Basic and acidic residues" evidence="6">
    <location>
        <begin position="17"/>
        <end position="27"/>
    </location>
</feature>
<keyword evidence="3" id="KW-0677">Repeat</keyword>
<dbReference type="PANTHER" id="PTHR14978">
    <property type="entry name" value="BETA-CATENIN-LIKE PROTEIN 1 NUCLEAR ASSOCIATED PROTEIN"/>
    <property type="match status" value="1"/>
</dbReference>
<evidence type="ECO:0000313" key="9">
    <source>
        <dbReference type="Proteomes" id="UP000594364"/>
    </source>
</evidence>
<keyword evidence="5" id="KW-0539">Nucleus</keyword>
<evidence type="ECO:0000256" key="4">
    <source>
        <dbReference type="ARBA" id="ARBA00023054"/>
    </source>
</evidence>
<dbReference type="InterPro" id="IPR013180">
    <property type="entry name" value="CTNNBL1_N"/>
</dbReference>
<evidence type="ECO:0000259" key="7">
    <source>
        <dbReference type="SMART" id="SM01156"/>
    </source>
</evidence>
<dbReference type="Gene3D" id="1.25.10.10">
    <property type="entry name" value="Leucine-rich Repeat Variant"/>
    <property type="match status" value="1"/>
</dbReference>
<dbReference type="AlphaFoldDB" id="A0A7S9KQQ3"/>
<reference evidence="8 9" key="1">
    <citation type="journal article" date="2018" name="PLoS Genet.">
        <title>Repeat elements organise 3D genome structure and mediate transcription in the filamentous fungus Epichloe festucae.</title>
        <authorList>
            <person name="Winter D.J."/>
            <person name="Ganley A.R.D."/>
            <person name="Young C.A."/>
            <person name="Liachko I."/>
            <person name="Schardl C.L."/>
            <person name="Dupont P.Y."/>
            <person name="Berry D."/>
            <person name="Ram A."/>
            <person name="Scott B."/>
            <person name="Cox M.P."/>
        </authorList>
    </citation>
    <scope>NUCLEOTIDE SEQUENCE [LARGE SCALE GENOMIC DNA]</scope>
    <source>
        <strain evidence="8 9">Fl1</strain>
    </source>
</reference>
<keyword evidence="9" id="KW-1185">Reference proteome</keyword>
<dbReference type="Pfam" id="PF08216">
    <property type="entry name" value="CTNNBL"/>
    <property type="match status" value="1"/>
</dbReference>
<keyword evidence="4" id="KW-0175">Coiled coil</keyword>
<evidence type="ECO:0000256" key="3">
    <source>
        <dbReference type="ARBA" id="ARBA00022737"/>
    </source>
</evidence>
<dbReference type="Proteomes" id="UP000594364">
    <property type="component" value="Chromosome 2"/>
</dbReference>
<dbReference type="SMART" id="SM01156">
    <property type="entry name" value="DUF1716"/>
    <property type="match status" value="1"/>
</dbReference>
<keyword evidence="2" id="KW-0597">Phosphoprotein</keyword>
<feature type="compositionally biased region" description="Basic and acidic residues" evidence="6">
    <location>
        <begin position="39"/>
        <end position="55"/>
    </location>
</feature>
<dbReference type="FunFam" id="1.25.10.10:FF:001136">
    <property type="entry name" value="Beta-catenin-like protein 1"/>
    <property type="match status" value="1"/>
</dbReference>
<sequence length="590" mass="64685">MARVDDIFTYSGVPSKRKLESVRDPNEIYKASKVSANGSDRRTHVEDEHEDDREAGPAAAGPGDDEDFGPAMPPGDEEKDGDDEEGRFFGGGISKQESRILDFVDEAGGADTISDKIDAAWLRKTMLNFEKHITRNAELRAKYQDDAQKFIGSEADLDADIKGLSILSEHPELYVELVKLGSVNSLVGLLAHENTDIAIDAMEIIGELTDEDVSAEDDQWNGLVDALMEADLVGLLVSNFSRLNEDDEADRNGVYYALGIIENLCSRSATATRIGQEDALLTWLLQRIQRKETVVSQNKQYAAEILAILSQASPANCEQLANLDTVDTLLQLVATYRRRDPDKGGEEEEYMENIFEALTCIADQPVGKSKFIDAEGVELCLIMLKEGRMSKAPALRLLDHAAGGLAGTDVCIKIVEAGGLKGTFTLFTKTQDHRLLGHLLAIFASMLRLLPASSAERIRALAKFVEKDYEKTSKLVTLHREYATRVQRAEQVFAQEGGGGGDADDAEIELLSRRLDAGLFTLQQIDVALAWLAAEDAGASKKIKQLLAERDEDLTVLAGTLSEQQRGLDTSEEDSKDLSTMLGTLIQFLQ</sequence>
<protein>
    <recommendedName>
        <fullName evidence="7">Beta-catenin-like protein 1 N-terminal domain-containing protein</fullName>
    </recommendedName>
</protein>
<dbReference type="InterPro" id="IPR016024">
    <property type="entry name" value="ARM-type_fold"/>
</dbReference>
<dbReference type="EMBL" id="CP031386">
    <property type="protein sequence ID" value="QPG98212.1"/>
    <property type="molecule type" value="Genomic_DNA"/>
</dbReference>
<feature type="compositionally biased region" description="Acidic residues" evidence="6">
    <location>
        <begin position="75"/>
        <end position="85"/>
    </location>
</feature>
<name>A0A7S9KQQ3_EPIFF</name>